<sequence length="66" mass="7569">WLAFPLTDVTVAVNMDYFRFLSVVKLFNAVNKAQVAQKGLDPSKNRDAKGKLFYAATTKWKTLKRF</sequence>
<protein>
    <submittedName>
        <fullName evidence="1">Uncharacterized protein</fullName>
    </submittedName>
</protein>
<accession>A0A2K3K362</accession>
<organism evidence="1 2">
    <name type="scientific">Trifolium pratense</name>
    <name type="common">Red clover</name>
    <dbReference type="NCBI Taxonomy" id="57577"/>
    <lineage>
        <taxon>Eukaryota</taxon>
        <taxon>Viridiplantae</taxon>
        <taxon>Streptophyta</taxon>
        <taxon>Embryophyta</taxon>
        <taxon>Tracheophyta</taxon>
        <taxon>Spermatophyta</taxon>
        <taxon>Magnoliopsida</taxon>
        <taxon>eudicotyledons</taxon>
        <taxon>Gunneridae</taxon>
        <taxon>Pentapetalae</taxon>
        <taxon>rosids</taxon>
        <taxon>fabids</taxon>
        <taxon>Fabales</taxon>
        <taxon>Fabaceae</taxon>
        <taxon>Papilionoideae</taxon>
        <taxon>50 kb inversion clade</taxon>
        <taxon>NPAAA clade</taxon>
        <taxon>Hologalegina</taxon>
        <taxon>IRL clade</taxon>
        <taxon>Trifolieae</taxon>
        <taxon>Trifolium</taxon>
    </lineage>
</organism>
<evidence type="ECO:0000313" key="1">
    <source>
        <dbReference type="EMBL" id="PNX60718.1"/>
    </source>
</evidence>
<gene>
    <name evidence="1" type="ORF">L195_g060320</name>
</gene>
<dbReference type="Proteomes" id="UP000236291">
    <property type="component" value="Unassembled WGS sequence"/>
</dbReference>
<proteinExistence type="predicted"/>
<feature type="non-terminal residue" evidence="1">
    <location>
        <position position="1"/>
    </location>
</feature>
<dbReference type="EMBL" id="ASHM01138122">
    <property type="protein sequence ID" value="PNX60718.1"/>
    <property type="molecule type" value="Genomic_DNA"/>
</dbReference>
<dbReference type="AlphaFoldDB" id="A0A2K3K362"/>
<name>A0A2K3K362_TRIPR</name>
<reference evidence="1 2" key="2">
    <citation type="journal article" date="2017" name="Front. Plant Sci.">
        <title>Gene Classification and Mining of Molecular Markers Useful in Red Clover (Trifolium pratense) Breeding.</title>
        <authorList>
            <person name="Istvanek J."/>
            <person name="Dluhosova J."/>
            <person name="Dluhos P."/>
            <person name="Patkova L."/>
            <person name="Nedelnik J."/>
            <person name="Repkova J."/>
        </authorList>
    </citation>
    <scope>NUCLEOTIDE SEQUENCE [LARGE SCALE GENOMIC DNA]</scope>
    <source>
        <strain evidence="2">cv. Tatra</strain>
        <tissue evidence="1">Young leaves</tissue>
    </source>
</reference>
<comment type="caution">
    <text evidence="1">The sequence shown here is derived from an EMBL/GenBank/DDBJ whole genome shotgun (WGS) entry which is preliminary data.</text>
</comment>
<reference evidence="1 2" key="1">
    <citation type="journal article" date="2014" name="Am. J. Bot.">
        <title>Genome assembly and annotation for red clover (Trifolium pratense; Fabaceae).</title>
        <authorList>
            <person name="Istvanek J."/>
            <person name="Jaros M."/>
            <person name="Krenek A."/>
            <person name="Repkova J."/>
        </authorList>
    </citation>
    <scope>NUCLEOTIDE SEQUENCE [LARGE SCALE GENOMIC DNA]</scope>
    <source>
        <strain evidence="2">cv. Tatra</strain>
        <tissue evidence="1">Young leaves</tissue>
    </source>
</reference>
<evidence type="ECO:0000313" key="2">
    <source>
        <dbReference type="Proteomes" id="UP000236291"/>
    </source>
</evidence>